<dbReference type="Gene3D" id="3.90.660.10">
    <property type="match status" value="1"/>
</dbReference>
<evidence type="ECO:0000313" key="7">
    <source>
        <dbReference type="EMBL" id="KAL3272386.1"/>
    </source>
</evidence>
<comment type="caution">
    <text evidence="7">The sequence shown here is derived from an EMBL/GenBank/DDBJ whole genome shotgun (WGS) entry which is preliminary data.</text>
</comment>
<comment type="similarity">
    <text evidence="2">Belongs to the flavin monoamine oxidase family.</text>
</comment>
<feature type="domain" description="Amine oxidase" evidence="6">
    <location>
        <begin position="60"/>
        <end position="292"/>
    </location>
</feature>
<evidence type="ECO:0000256" key="5">
    <source>
        <dbReference type="SAM" id="Phobius"/>
    </source>
</evidence>
<evidence type="ECO:0000256" key="3">
    <source>
        <dbReference type="ARBA" id="ARBA00012804"/>
    </source>
</evidence>
<dbReference type="EC" id="1.4.3.4" evidence="3"/>
<dbReference type="PANTHER" id="PTHR43563:SF14">
    <property type="entry name" value="AMINE OXIDASE"/>
    <property type="match status" value="1"/>
</dbReference>
<comment type="catalytic activity">
    <reaction evidence="4">
        <text>a secondary aliphatic amine + O2 + H2O = a primary amine + an aldehyde + H2O2</text>
        <dbReference type="Rhea" id="RHEA:26414"/>
        <dbReference type="ChEBI" id="CHEBI:15377"/>
        <dbReference type="ChEBI" id="CHEBI:15379"/>
        <dbReference type="ChEBI" id="CHEBI:16240"/>
        <dbReference type="ChEBI" id="CHEBI:17478"/>
        <dbReference type="ChEBI" id="CHEBI:58855"/>
        <dbReference type="ChEBI" id="CHEBI:65296"/>
        <dbReference type="EC" id="1.4.3.4"/>
    </reaction>
</comment>
<feature type="transmembrane region" description="Helical" evidence="5">
    <location>
        <begin position="333"/>
        <end position="350"/>
    </location>
</feature>
<evidence type="ECO:0000256" key="4">
    <source>
        <dbReference type="ARBA" id="ARBA00048448"/>
    </source>
</evidence>
<dbReference type="InterPro" id="IPR050703">
    <property type="entry name" value="Flavin_MAO"/>
</dbReference>
<evidence type="ECO:0000256" key="2">
    <source>
        <dbReference type="ARBA" id="ARBA00005995"/>
    </source>
</evidence>
<proteinExistence type="inferred from homology"/>
<dbReference type="Proteomes" id="UP001516400">
    <property type="component" value="Unassembled WGS sequence"/>
</dbReference>
<dbReference type="GO" id="GO:0097621">
    <property type="term" value="F:monoamine oxidase activity"/>
    <property type="evidence" value="ECO:0007669"/>
    <property type="project" value="UniProtKB-EC"/>
</dbReference>
<dbReference type="InterPro" id="IPR002937">
    <property type="entry name" value="Amino_oxidase"/>
</dbReference>
<gene>
    <name evidence="7" type="ORF">HHI36_013863</name>
</gene>
<dbReference type="Gene3D" id="3.50.50.60">
    <property type="entry name" value="FAD/NAD(P)-binding domain"/>
    <property type="match status" value="1"/>
</dbReference>
<evidence type="ECO:0000256" key="1">
    <source>
        <dbReference type="ARBA" id="ARBA00004362"/>
    </source>
</evidence>
<dbReference type="GO" id="GO:0005741">
    <property type="term" value="C:mitochondrial outer membrane"/>
    <property type="evidence" value="ECO:0007669"/>
    <property type="project" value="UniProtKB-SubCell"/>
</dbReference>
<evidence type="ECO:0000259" key="6">
    <source>
        <dbReference type="Pfam" id="PF01593"/>
    </source>
</evidence>
<keyword evidence="5" id="KW-0812">Transmembrane</keyword>
<dbReference type="InterPro" id="IPR036188">
    <property type="entry name" value="FAD/NAD-bd_sf"/>
</dbReference>
<accession>A0ABD2N172</accession>
<dbReference type="EMBL" id="JABFTP020000062">
    <property type="protein sequence ID" value="KAL3272386.1"/>
    <property type="molecule type" value="Genomic_DNA"/>
</dbReference>
<dbReference type="AlphaFoldDB" id="A0ABD2N172"/>
<dbReference type="PANTHER" id="PTHR43563">
    <property type="entry name" value="AMINE OXIDASE"/>
    <property type="match status" value="1"/>
</dbReference>
<keyword evidence="5" id="KW-1133">Transmembrane helix</keyword>
<protein>
    <recommendedName>
        <fullName evidence="3">monoamine oxidase</fullName>
        <ecNumber evidence="3">1.4.3.4</ecNumber>
    </recommendedName>
</protein>
<keyword evidence="5" id="KW-0472">Membrane</keyword>
<comment type="subcellular location">
    <subcellularLocation>
        <location evidence="1">Mitochondrion outer membrane</location>
        <topology evidence="1">Single-pass type IV membrane protein</topology>
        <orientation evidence="1">Cytoplasmic side</orientation>
    </subcellularLocation>
</comment>
<dbReference type="Gene3D" id="1.10.405.10">
    <property type="entry name" value="Guanine Nucleotide Dissociation Inhibitor, domain 1"/>
    <property type="match status" value="1"/>
</dbReference>
<organism evidence="7 8">
    <name type="scientific">Cryptolaemus montrouzieri</name>
    <dbReference type="NCBI Taxonomy" id="559131"/>
    <lineage>
        <taxon>Eukaryota</taxon>
        <taxon>Metazoa</taxon>
        <taxon>Ecdysozoa</taxon>
        <taxon>Arthropoda</taxon>
        <taxon>Hexapoda</taxon>
        <taxon>Insecta</taxon>
        <taxon>Pterygota</taxon>
        <taxon>Neoptera</taxon>
        <taxon>Endopterygota</taxon>
        <taxon>Coleoptera</taxon>
        <taxon>Polyphaga</taxon>
        <taxon>Cucujiformia</taxon>
        <taxon>Coccinelloidea</taxon>
        <taxon>Coccinellidae</taxon>
        <taxon>Scymninae</taxon>
        <taxon>Scymnini</taxon>
        <taxon>Cryptolaemus</taxon>
    </lineage>
</organism>
<evidence type="ECO:0000313" key="8">
    <source>
        <dbReference type="Proteomes" id="UP001516400"/>
    </source>
</evidence>
<sequence length="361" mass="41063">MEEYDQINAEDFLNKITDKKILRDVITQTFFLNCGLHPKDVSSLFFLAYCNSTEGINNQFHKNTEGMQQFIIEGGLENVKSKLTQIIGRDSIVPISEISEICWDDYCIGMKTRDQYFFANKLIYTLSETETNNIKFIPPLSDEKNIISNNLVTGTLKNFQVVYERPFWQDKNLSGDVYVMNTENKNGPIGICLNVSKAEEETYLLTGLAEQDKNKNEILEQLAFYLGSEALNPTEYVESKMSLFDQRFPQGCASMNCFECIRVNDERIVWASPETATNWYGTISGSIQAGLNGTIHALHDLHPNILSLDDIEIISPNEIVIPTRNLDVFSSKWQILIPTILLSIFVVVNLKKYLSKKSVNS</sequence>
<reference evidence="7 8" key="1">
    <citation type="journal article" date="2021" name="BMC Biol.">
        <title>Horizontally acquired antibacterial genes associated with adaptive radiation of ladybird beetles.</title>
        <authorList>
            <person name="Li H.S."/>
            <person name="Tang X.F."/>
            <person name="Huang Y.H."/>
            <person name="Xu Z.Y."/>
            <person name="Chen M.L."/>
            <person name="Du X.Y."/>
            <person name="Qiu B.Y."/>
            <person name="Chen P.T."/>
            <person name="Zhang W."/>
            <person name="Slipinski A."/>
            <person name="Escalona H.E."/>
            <person name="Waterhouse R.M."/>
            <person name="Zwick A."/>
            <person name="Pang H."/>
        </authorList>
    </citation>
    <scope>NUCLEOTIDE SEQUENCE [LARGE SCALE GENOMIC DNA]</scope>
    <source>
        <strain evidence="7">SYSU2018</strain>
    </source>
</reference>
<dbReference type="SUPFAM" id="SSF54373">
    <property type="entry name" value="FAD-linked reductases, C-terminal domain"/>
    <property type="match status" value="1"/>
</dbReference>
<dbReference type="Pfam" id="PF01593">
    <property type="entry name" value="Amino_oxidase"/>
    <property type="match status" value="1"/>
</dbReference>
<name>A0ABD2N172_9CUCU</name>
<keyword evidence="8" id="KW-1185">Reference proteome</keyword>
<dbReference type="SUPFAM" id="SSF51905">
    <property type="entry name" value="FAD/NAD(P)-binding domain"/>
    <property type="match status" value="1"/>
</dbReference>